<dbReference type="AlphaFoldDB" id="A0AA88NWS6"/>
<feature type="region of interest" description="Disordered" evidence="1">
    <location>
        <begin position="80"/>
        <end position="108"/>
    </location>
</feature>
<protein>
    <submittedName>
        <fullName evidence="2">Uncharacterized protein</fullName>
    </submittedName>
</protein>
<sequence>MRMIHSFLVQEKKVAVVGGVPTHPLLPFGNDHVLDGSVVPPPLLRFSTRSISVPDFTLTFSMLPYGEVKENVIQAGVENGSASRPHYTSYETRLVTDARRPSELSPAA</sequence>
<proteinExistence type="predicted"/>
<gene>
    <name evidence="2" type="ORF">Q7C36_002787</name>
</gene>
<accession>A0AA88NWS6</accession>
<name>A0AA88NWS6_TACVA</name>
<keyword evidence="3" id="KW-1185">Reference proteome</keyword>
<dbReference type="EMBL" id="JAVHJS010000002">
    <property type="protein sequence ID" value="KAK2866731.1"/>
    <property type="molecule type" value="Genomic_DNA"/>
</dbReference>
<evidence type="ECO:0000313" key="2">
    <source>
        <dbReference type="EMBL" id="KAK2866731.1"/>
    </source>
</evidence>
<reference evidence="2" key="1">
    <citation type="submission" date="2023-08" db="EMBL/GenBank/DDBJ databases">
        <title>Pelteobagrus vachellii genome.</title>
        <authorList>
            <person name="Liu H."/>
        </authorList>
    </citation>
    <scope>NUCLEOTIDE SEQUENCE</scope>
    <source>
        <strain evidence="2">PRFRI_2022a</strain>
        <tissue evidence="2">Muscle</tissue>
    </source>
</reference>
<organism evidence="2 3">
    <name type="scientific">Tachysurus vachellii</name>
    <name type="common">Darkbarbel catfish</name>
    <name type="synonym">Pelteobagrus vachellii</name>
    <dbReference type="NCBI Taxonomy" id="175792"/>
    <lineage>
        <taxon>Eukaryota</taxon>
        <taxon>Metazoa</taxon>
        <taxon>Chordata</taxon>
        <taxon>Craniata</taxon>
        <taxon>Vertebrata</taxon>
        <taxon>Euteleostomi</taxon>
        <taxon>Actinopterygii</taxon>
        <taxon>Neopterygii</taxon>
        <taxon>Teleostei</taxon>
        <taxon>Ostariophysi</taxon>
        <taxon>Siluriformes</taxon>
        <taxon>Bagridae</taxon>
        <taxon>Tachysurus</taxon>
    </lineage>
</organism>
<comment type="caution">
    <text evidence="2">The sequence shown here is derived from an EMBL/GenBank/DDBJ whole genome shotgun (WGS) entry which is preliminary data.</text>
</comment>
<evidence type="ECO:0000313" key="3">
    <source>
        <dbReference type="Proteomes" id="UP001187315"/>
    </source>
</evidence>
<evidence type="ECO:0000256" key="1">
    <source>
        <dbReference type="SAM" id="MobiDB-lite"/>
    </source>
</evidence>
<dbReference type="Proteomes" id="UP001187315">
    <property type="component" value="Unassembled WGS sequence"/>
</dbReference>